<gene>
    <name evidence="1" type="ORF">Vbra_18680</name>
</gene>
<dbReference type="VEuPathDB" id="CryptoDB:Vbra_18680"/>
<keyword evidence="2" id="KW-1185">Reference proteome</keyword>
<evidence type="ECO:0000313" key="2">
    <source>
        <dbReference type="Proteomes" id="UP000041254"/>
    </source>
</evidence>
<reference evidence="1 2" key="1">
    <citation type="submission" date="2014-11" db="EMBL/GenBank/DDBJ databases">
        <authorList>
            <person name="Zhu J."/>
            <person name="Qi W."/>
            <person name="Song R."/>
        </authorList>
    </citation>
    <scope>NUCLEOTIDE SEQUENCE [LARGE SCALE GENOMIC DNA]</scope>
</reference>
<accession>A0A0G4GT47</accession>
<protein>
    <submittedName>
        <fullName evidence="1">Uncharacterized protein</fullName>
    </submittedName>
</protein>
<dbReference type="EMBL" id="CDMY01000801">
    <property type="protein sequence ID" value="CEM33895.1"/>
    <property type="molecule type" value="Genomic_DNA"/>
</dbReference>
<evidence type="ECO:0000313" key="1">
    <source>
        <dbReference type="EMBL" id="CEM33895.1"/>
    </source>
</evidence>
<sequence length="123" mass="13704">MPSAVTIWRPSSPPSLDALTTITGLLRNHHGLANRGWRMPSLERLEQRKWEWWASSQSLQHVGGHRLLGEACVGMFERVPRAATCTSAEYRNHPAGLHCCRSRPCSGRQTAGCTHIAWVLPVP</sequence>
<dbReference type="Proteomes" id="UP000041254">
    <property type="component" value="Unassembled WGS sequence"/>
</dbReference>
<dbReference type="PhylomeDB" id="A0A0G4GT47"/>
<name>A0A0G4GT47_VITBC</name>
<dbReference type="InParanoid" id="A0A0G4GT47"/>
<proteinExistence type="predicted"/>
<dbReference type="AlphaFoldDB" id="A0A0G4GT47"/>
<organism evidence="1 2">
    <name type="scientific">Vitrella brassicaformis (strain CCMP3155)</name>
    <dbReference type="NCBI Taxonomy" id="1169540"/>
    <lineage>
        <taxon>Eukaryota</taxon>
        <taxon>Sar</taxon>
        <taxon>Alveolata</taxon>
        <taxon>Colpodellida</taxon>
        <taxon>Vitrellaceae</taxon>
        <taxon>Vitrella</taxon>
    </lineage>
</organism>